<protein>
    <submittedName>
        <fullName evidence="2">Uncharacterized protein</fullName>
    </submittedName>
</protein>
<feature type="transmembrane region" description="Helical" evidence="1">
    <location>
        <begin position="66"/>
        <end position="88"/>
    </location>
</feature>
<organism evidence="2 3">
    <name type="scientific">Gymnopus androsaceus JB14</name>
    <dbReference type="NCBI Taxonomy" id="1447944"/>
    <lineage>
        <taxon>Eukaryota</taxon>
        <taxon>Fungi</taxon>
        <taxon>Dikarya</taxon>
        <taxon>Basidiomycota</taxon>
        <taxon>Agaricomycotina</taxon>
        <taxon>Agaricomycetes</taxon>
        <taxon>Agaricomycetidae</taxon>
        <taxon>Agaricales</taxon>
        <taxon>Marasmiineae</taxon>
        <taxon>Omphalotaceae</taxon>
        <taxon>Gymnopus</taxon>
    </lineage>
</organism>
<name>A0A6A4IJQ2_9AGAR</name>
<evidence type="ECO:0000313" key="2">
    <source>
        <dbReference type="EMBL" id="KAE9410776.1"/>
    </source>
</evidence>
<evidence type="ECO:0000313" key="3">
    <source>
        <dbReference type="Proteomes" id="UP000799118"/>
    </source>
</evidence>
<reference evidence="2" key="1">
    <citation type="journal article" date="2019" name="Environ. Microbiol.">
        <title>Fungal ecological strategies reflected in gene transcription - a case study of two litter decomposers.</title>
        <authorList>
            <person name="Barbi F."/>
            <person name="Kohler A."/>
            <person name="Barry K."/>
            <person name="Baskaran P."/>
            <person name="Daum C."/>
            <person name="Fauchery L."/>
            <person name="Ihrmark K."/>
            <person name="Kuo A."/>
            <person name="LaButti K."/>
            <person name="Lipzen A."/>
            <person name="Morin E."/>
            <person name="Grigoriev I.V."/>
            <person name="Henrissat B."/>
            <person name="Lindahl B."/>
            <person name="Martin F."/>
        </authorList>
    </citation>
    <scope>NUCLEOTIDE SEQUENCE</scope>
    <source>
        <strain evidence="2">JB14</strain>
    </source>
</reference>
<evidence type="ECO:0000256" key="1">
    <source>
        <dbReference type="SAM" id="Phobius"/>
    </source>
</evidence>
<keyword evidence="1" id="KW-0812">Transmembrane</keyword>
<keyword evidence="1" id="KW-0472">Membrane</keyword>
<gene>
    <name evidence="2" type="ORF">BT96DRAFT_237652</name>
</gene>
<dbReference type="AlphaFoldDB" id="A0A6A4IJQ2"/>
<keyword evidence="3" id="KW-1185">Reference proteome</keyword>
<proteinExistence type="predicted"/>
<dbReference type="EMBL" id="ML769384">
    <property type="protein sequence ID" value="KAE9410776.1"/>
    <property type="molecule type" value="Genomic_DNA"/>
</dbReference>
<dbReference type="OrthoDB" id="5389493at2759"/>
<sequence>MGQDGYDRFVQTPRSLGQDTLRYSSSSFGAQYASLIFGLIAILLLIREIFSVATISNIAKANNEHFLYPLVALPELLCAALYTIAGVIPSKPRKNDIEIGSV</sequence>
<feature type="transmembrane region" description="Helical" evidence="1">
    <location>
        <begin position="28"/>
        <end position="46"/>
    </location>
</feature>
<accession>A0A6A4IJQ2</accession>
<keyword evidence="1" id="KW-1133">Transmembrane helix</keyword>
<dbReference type="Proteomes" id="UP000799118">
    <property type="component" value="Unassembled WGS sequence"/>
</dbReference>